<sequence length="92" mass="11106">MRKKPGDKKCDCCHNRIKNKHMLIERHVRASSQMNKTRANMRHFLTCIKFFHQLEKKSSNSNLPLSIFRMSIIADFLNPYYTHRGNDKRWQK</sequence>
<evidence type="ECO:0000313" key="1">
    <source>
        <dbReference type="EMBL" id="ABJ00887.1"/>
    </source>
</evidence>
<protein>
    <submittedName>
        <fullName evidence="1">Uncharacterized protein</fullName>
    </submittedName>
</protein>
<keyword evidence="2" id="KW-1185">Reference proteome</keyword>
<dbReference type="Proteomes" id="UP000008216">
    <property type="component" value="Chromosome"/>
</dbReference>
<accession>A0A0H2YZ63</accession>
<dbReference type="HOGENOM" id="CLU_186724_0_0_6"/>
<dbReference type="AlphaFoldDB" id="A0A0H2YZ63"/>
<dbReference type="KEGG" id="ecv:APECO1_587"/>
<gene>
    <name evidence="1" type="ORF">APECO1_587</name>
</gene>
<organism evidence="1 2">
    <name type="scientific">Escherichia coli O1:K1 / APEC</name>
    <dbReference type="NCBI Taxonomy" id="405955"/>
    <lineage>
        <taxon>Bacteria</taxon>
        <taxon>Pseudomonadati</taxon>
        <taxon>Pseudomonadota</taxon>
        <taxon>Gammaproteobacteria</taxon>
        <taxon>Enterobacterales</taxon>
        <taxon>Enterobacteriaceae</taxon>
        <taxon>Escherichia</taxon>
    </lineage>
</organism>
<dbReference type="EMBL" id="CP000468">
    <property type="protein sequence ID" value="ABJ00887.1"/>
    <property type="molecule type" value="Genomic_DNA"/>
</dbReference>
<name>A0A0H2YZ63_ECOK1</name>
<reference evidence="1 2" key="1">
    <citation type="journal article" date="2007" name="J. Bacteriol.">
        <title>The genome sequence of avian pathogenic Escherichia coli strain O1:K1:H7 shares strong similarities with human extraintestinal pathogenic E. coli genomes.</title>
        <authorList>
            <person name="Johnson T.J."/>
            <person name="Kariyawasam S."/>
            <person name="Wannemuehler Y."/>
            <person name="Mangiamele P."/>
            <person name="Johnson S.J."/>
            <person name="Doetkott C."/>
            <person name="Skyberg J.A."/>
            <person name="Lynne A.M."/>
            <person name="Johnson J.R."/>
            <person name="Nolan L.K."/>
        </authorList>
    </citation>
    <scope>NUCLEOTIDE SEQUENCE [LARGE SCALE GENOMIC DNA]</scope>
    <source>
        <strain evidence="1">APEC O1</strain>
    </source>
</reference>
<proteinExistence type="predicted"/>
<evidence type="ECO:0000313" key="2">
    <source>
        <dbReference type="Proteomes" id="UP000008216"/>
    </source>
</evidence>